<dbReference type="AlphaFoldDB" id="A0A1I5X1T7"/>
<sequence length="167" mass="17632">MSLMISIRRKPQDEVRSRFGRVQETARHRSVLWRQGASDVAGRASDMAGRIGPVAGERIMVARGWSAPRLRSAARYVESGLAPRVSTLLNDAAGRVEPPKPAKSGRGALMAMMGAVAAVGVAGVVATRRGAIRDMTKGSGEHREDATSADSMTVTGADVDGEVQSPH</sequence>
<reference evidence="3 4" key="1">
    <citation type="submission" date="2016-10" db="EMBL/GenBank/DDBJ databases">
        <authorList>
            <person name="de Groot N.N."/>
        </authorList>
    </citation>
    <scope>NUCLEOTIDE SEQUENCE [LARGE SCALE GENOMIC DNA]</scope>
    <source>
        <strain evidence="3 4">DSM 43067</strain>
    </source>
</reference>
<organism evidence="3 4">
    <name type="scientific">Actinomadura madurae</name>
    <dbReference type="NCBI Taxonomy" id="1993"/>
    <lineage>
        <taxon>Bacteria</taxon>
        <taxon>Bacillati</taxon>
        <taxon>Actinomycetota</taxon>
        <taxon>Actinomycetes</taxon>
        <taxon>Streptosporangiales</taxon>
        <taxon>Thermomonosporaceae</taxon>
        <taxon>Actinomadura</taxon>
    </lineage>
</organism>
<dbReference type="EMBL" id="FOVH01000025">
    <property type="protein sequence ID" value="SFQ25841.1"/>
    <property type="molecule type" value="Genomic_DNA"/>
</dbReference>
<keyword evidence="2" id="KW-0812">Transmembrane</keyword>
<evidence type="ECO:0000313" key="3">
    <source>
        <dbReference type="EMBL" id="SFQ25841.1"/>
    </source>
</evidence>
<gene>
    <name evidence="3" type="ORF">SAMN04489713_12574</name>
</gene>
<proteinExistence type="predicted"/>
<dbReference type="eggNOG" id="ENOG50349IP">
    <property type="taxonomic scope" value="Bacteria"/>
</dbReference>
<evidence type="ECO:0000256" key="2">
    <source>
        <dbReference type="SAM" id="Phobius"/>
    </source>
</evidence>
<accession>A0A1I5X1T7</accession>
<feature type="transmembrane region" description="Helical" evidence="2">
    <location>
        <begin position="108"/>
        <end position="126"/>
    </location>
</feature>
<keyword evidence="2" id="KW-1133">Transmembrane helix</keyword>
<evidence type="ECO:0000313" key="4">
    <source>
        <dbReference type="Proteomes" id="UP000183413"/>
    </source>
</evidence>
<keyword evidence="4" id="KW-1185">Reference proteome</keyword>
<dbReference type="InParanoid" id="A0A1I5X1T7"/>
<name>A0A1I5X1T7_9ACTN</name>
<dbReference type="STRING" id="1993.SAMN04489713_12574"/>
<dbReference type="Proteomes" id="UP000183413">
    <property type="component" value="Unassembled WGS sequence"/>
</dbReference>
<keyword evidence="2" id="KW-0472">Membrane</keyword>
<feature type="region of interest" description="Disordered" evidence="1">
    <location>
        <begin position="134"/>
        <end position="167"/>
    </location>
</feature>
<feature type="compositionally biased region" description="Basic and acidic residues" evidence="1">
    <location>
        <begin position="134"/>
        <end position="146"/>
    </location>
</feature>
<protein>
    <submittedName>
        <fullName evidence="3">Uncharacterized protein</fullName>
    </submittedName>
</protein>
<evidence type="ECO:0000256" key="1">
    <source>
        <dbReference type="SAM" id="MobiDB-lite"/>
    </source>
</evidence>